<dbReference type="InterPro" id="IPR009003">
    <property type="entry name" value="Peptidase_S1_PA"/>
</dbReference>
<name>A0A2P1GNE5_9VIRU</name>
<dbReference type="InterPro" id="IPR043504">
    <property type="entry name" value="Peptidase_S1_PA_chymotrypsin"/>
</dbReference>
<dbReference type="EMBL" id="MG599884">
    <property type="protein sequence ID" value="AVM87488.1"/>
    <property type="molecule type" value="Genomic_RNA"/>
</dbReference>
<protein>
    <submittedName>
        <fullName evidence="7">ORF1a</fullName>
    </submittedName>
</protein>
<keyword evidence="6" id="KW-1133">Transmembrane helix</keyword>
<keyword evidence="1" id="KW-0378">Hydrolase</keyword>
<feature type="region of interest" description="Disordered" evidence="5">
    <location>
        <begin position="712"/>
        <end position="733"/>
    </location>
</feature>
<feature type="compositionally biased region" description="Basic and acidic residues" evidence="5">
    <location>
        <begin position="1103"/>
        <end position="1114"/>
    </location>
</feature>
<sequence length="1130" mass="127381">MDDRNILSILAPSPFSSVSHNIVTKTVYVVSEIRVTGPRVRVNPVAVRRPTGEVVFKNNIPLRKDRLGWSADRSTPVKTTAEEDRLLSITLCNIEGCNEVKKEVQRLKTENSKLKQENLHLRQKQNQFDQTKPTVDKVAMWKIIGCVLLGIWVLGNLPGGHAAKIINQDQAPEALMLHEWCKNKPIYCHVTTLCDGWCKDDTVVKRTTARMKQSYNKVMYGDWKLKDYLPKSPSSMYSARIVKSVHETADAFGDKVFGPAREHVVGSLQWIFSTDCMLMILTSLVAGRGFYVLQVLLHVYWFARAVQRDDQTVLKECGLLAIALCGGYGFLARFTVMSALSPWTMLVVLLASTGQTDCVVAAVVMQIIITVIIVSAGLYQTRTHVDSQGNERETTLSMRDWMLAVSGDIVCNLGVVACMQVPFAVILVGFGMWTIWYGLQSVETKEYSYDASGATVRVSRRKCRRATFPWVSHQAKKALGAVVTEKVYEAAFPIRSDDGNLGQSFLMGGKLCILHHVTHGKGFSVNCAGQWLKNTGKLLKTVDLGLGQSLLCYAPMKEMAGKSNCKWTNKNENGWNMVGYINPEDSRREVVIYYGHWKAPQYVGTYEHQPGMSGAPVFNSAGRVCAVHYGAAGMEGLALAIPLIVDDVKEKNPDAKPITALQNAYANSTDDLVKTAELKRLLGFASKKQCPTEYHDAMREYGDWSFIPEKESVQEQDVKEQRKSGHLNDHDEPASKRWVTVQMQNMHQRFEEMFYDMCHEREEHPHDYDDVVEQKKKQKSLMKSKGMRKVATKLRNRGGLVNRTDLRRAGLGGVNFGRQFAEEEYDDYQAKGLDAGALRMMALERWLEKNGSVADSEESDESQTYAAHNYAEQGLFFSEANDNKMNDLENKVAELEERCRQLAEEAQISKKKVSTSLRRIKKKLPRDVDETDFQEIEQALKMNVTRWNFTPEGPHCSVERHEVPSCTIKEVLEDKHLKASPYCVTSMEECDSEGETTTSALLNGVEARMVCDGCLYCRVQTADYVPQATKKPPVRTKCGDTTTCYTGHLRFCKKGCTENDVPEQKGPCKKHCRHWHCHMTNAENGKLCLRPDCNNPFNTEKKKIEKQQETDQTKPTRTVGFEVPEGKQDF</sequence>
<evidence type="ECO:0000256" key="5">
    <source>
        <dbReference type="SAM" id="MobiDB-lite"/>
    </source>
</evidence>
<feature type="transmembrane region" description="Helical" evidence="6">
    <location>
        <begin position="409"/>
        <end position="436"/>
    </location>
</feature>
<dbReference type="SUPFAM" id="SSF50494">
    <property type="entry name" value="Trypsin-like serine proteases"/>
    <property type="match status" value="2"/>
</dbReference>
<dbReference type="Gene3D" id="2.40.10.10">
    <property type="entry name" value="Trypsin-like serine proteases"/>
    <property type="match status" value="1"/>
</dbReference>
<comment type="catalytic activity">
    <reaction evidence="3">
        <text>RNA(n) + a ribonucleoside 5'-triphosphate = RNA(n+1) + diphosphate</text>
        <dbReference type="Rhea" id="RHEA:21248"/>
        <dbReference type="Rhea" id="RHEA-COMP:14527"/>
        <dbReference type="Rhea" id="RHEA-COMP:17342"/>
        <dbReference type="ChEBI" id="CHEBI:33019"/>
        <dbReference type="ChEBI" id="CHEBI:61557"/>
        <dbReference type="ChEBI" id="CHEBI:140395"/>
    </reaction>
</comment>
<evidence type="ECO:0000313" key="7">
    <source>
        <dbReference type="EMBL" id="AVM87488.1"/>
    </source>
</evidence>
<evidence type="ECO:0000256" key="3">
    <source>
        <dbReference type="ARBA" id="ARBA00047383"/>
    </source>
</evidence>
<dbReference type="GO" id="GO:0016787">
    <property type="term" value="F:hydrolase activity"/>
    <property type="evidence" value="ECO:0007669"/>
    <property type="project" value="UniProtKB-KW"/>
</dbReference>
<feature type="coiled-coil region" evidence="4">
    <location>
        <begin position="97"/>
        <end position="127"/>
    </location>
</feature>
<feature type="coiled-coil region" evidence="4">
    <location>
        <begin position="878"/>
        <end position="912"/>
    </location>
</feature>
<evidence type="ECO:0000256" key="1">
    <source>
        <dbReference type="ARBA" id="ARBA00022801"/>
    </source>
</evidence>
<accession>A0A2P1GNE5</accession>
<feature type="transmembrane region" description="Helical" evidence="6">
    <location>
        <begin position="277"/>
        <end position="297"/>
    </location>
</feature>
<feature type="region of interest" description="Disordered" evidence="5">
    <location>
        <begin position="1103"/>
        <end position="1130"/>
    </location>
</feature>
<feature type="transmembrane region" description="Helical" evidence="6">
    <location>
        <begin position="359"/>
        <end position="379"/>
    </location>
</feature>
<keyword evidence="6" id="KW-0472">Membrane</keyword>
<evidence type="ECO:0000256" key="6">
    <source>
        <dbReference type="SAM" id="Phobius"/>
    </source>
</evidence>
<keyword evidence="6" id="KW-0812">Transmembrane</keyword>
<organism evidence="7">
    <name type="scientific">Wenling perciformes astrovirus 2</name>
    <dbReference type="NCBI Taxonomy" id="2116153"/>
    <lineage>
        <taxon>Viruses</taxon>
        <taxon>Riboviria</taxon>
        <taxon>Orthornavirae</taxon>
        <taxon>Pisuviricota</taxon>
        <taxon>Stelpaviricetes</taxon>
        <taxon>Stellavirales</taxon>
        <taxon>Astroviridae</taxon>
    </lineage>
</organism>
<reference evidence="7" key="1">
    <citation type="journal article" date="2018" name="Nature">
        <title>The evolutionary history of vertebrate RNA viruses.</title>
        <authorList>
            <person name="Shi M."/>
            <person name="Lin X.D."/>
            <person name="Chen X."/>
            <person name="Tian J.H."/>
            <person name="Chen L.J."/>
            <person name="Li K."/>
            <person name="Wang W."/>
            <person name="Eden J.S."/>
            <person name="Shen J.J."/>
            <person name="Liu L."/>
            <person name="Holmes E.C."/>
            <person name="Zhang Y.Z."/>
        </authorList>
    </citation>
    <scope>NUCLEOTIDE SEQUENCE</scope>
    <source>
        <strain evidence="7">LXMC185503</strain>
    </source>
</reference>
<evidence type="ECO:0000256" key="4">
    <source>
        <dbReference type="SAM" id="Coils"/>
    </source>
</evidence>
<comment type="function">
    <text evidence="2">Responsible for the cleavage of the polyprotein into functional products.</text>
</comment>
<keyword evidence="4" id="KW-0175">Coiled coil</keyword>
<evidence type="ECO:0000256" key="2">
    <source>
        <dbReference type="ARBA" id="ARBA00045910"/>
    </source>
</evidence>
<feature type="transmembrane region" description="Helical" evidence="6">
    <location>
        <begin position="318"/>
        <end position="339"/>
    </location>
</feature>
<proteinExistence type="predicted"/>